<keyword evidence="2" id="KW-1185">Reference proteome</keyword>
<dbReference type="EMBL" id="JBHUHO010000041">
    <property type="protein sequence ID" value="MFD2117569.1"/>
    <property type="molecule type" value="Genomic_DNA"/>
</dbReference>
<dbReference type="Proteomes" id="UP001597362">
    <property type="component" value="Unassembled WGS sequence"/>
</dbReference>
<dbReference type="SUPFAM" id="SSF53335">
    <property type="entry name" value="S-adenosyl-L-methionine-dependent methyltransferases"/>
    <property type="match status" value="1"/>
</dbReference>
<comment type="caution">
    <text evidence="1">The sequence shown here is derived from an EMBL/GenBank/DDBJ whole genome shotgun (WGS) entry which is preliminary data.</text>
</comment>
<sequence>MDMDEKLFRYYLDLKSPEAGEWNSSPQCLYTEMVTRDYIRKSFAIFDGIKVCNVGIGAGDWDDYLGYWLKETGELTSIDIDSEICEMFEYRQQRERHPNPAKVICTNIFNFDEPVETFLL</sequence>
<accession>A0ABW4YQ15</accession>
<organism evidence="1 2">
    <name type="scientific">Paenibacillus yanchengensis</name>
    <dbReference type="NCBI Taxonomy" id="2035833"/>
    <lineage>
        <taxon>Bacteria</taxon>
        <taxon>Bacillati</taxon>
        <taxon>Bacillota</taxon>
        <taxon>Bacilli</taxon>
        <taxon>Bacillales</taxon>
        <taxon>Paenibacillaceae</taxon>
        <taxon>Paenibacillus</taxon>
    </lineage>
</organism>
<reference evidence="2" key="1">
    <citation type="journal article" date="2019" name="Int. J. Syst. Evol. Microbiol.">
        <title>The Global Catalogue of Microorganisms (GCM) 10K type strain sequencing project: providing services to taxonomists for standard genome sequencing and annotation.</title>
        <authorList>
            <consortium name="The Broad Institute Genomics Platform"/>
            <consortium name="The Broad Institute Genome Sequencing Center for Infectious Disease"/>
            <person name="Wu L."/>
            <person name="Ma J."/>
        </authorList>
    </citation>
    <scope>NUCLEOTIDE SEQUENCE [LARGE SCALE GENOMIC DNA]</scope>
    <source>
        <strain evidence="2">GH52</strain>
    </source>
</reference>
<evidence type="ECO:0008006" key="3">
    <source>
        <dbReference type="Google" id="ProtNLM"/>
    </source>
</evidence>
<evidence type="ECO:0000313" key="2">
    <source>
        <dbReference type="Proteomes" id="UP001597362"/>
    </source>
</evidence>
<protein>
    <recommendedName>
        <fullName evidence="3">Class I SAM-dependent methyltransferase</fullName>
    </recommendedName>
</protein>
<proteinExistence type="predicted"/>
<gene>
    <name evidence="1" type="ORF">ACFSJH_17710</name>
</gene>
<name>A0ABW4YQ15_9BACL</name>
<dbReference type="InterPro" id="IPR029063">
    <property type="entry name" value="SAM-dependent_MTases_sf"/>
</dbReference>
<evidence type="ECO:0000313" key="1">
    <source>
        <dbReference type="EMBL" id="MFD2117569.1"/>
    </source>
</evidence>
<dbReference type="RefSeq" id="WP_377774818.1">
    <property type="nucleotide sequence ID" value="NZ_JBHUHO010000041.1"/>
</dbReference>